<evidence type="ECO:0000313" key="2">
    <source>
        <dbReference type="EMBL" id="SFS81133.1"/>
    </source>
</evidence>
<organism evidence="2 3">
    <name type="scientific">Marininema halotolerans</name>
    <dbReference type="NCBI Taxonomy" id="1155944"/>
    <lineage>
        <taxon>Bacteria</taxon>
        <taxon>Bacillati</taxon>
        <taxon>Bacillota</taxon>
        <taxon>Bacilli</taxon>
        <taxon>Bacillales</taxon>
        <taxon>Thermoactinomycetaceae</taxon>
        <taxon>Marininema</taxon>
    </lineage>
</organism>
<dbReference type="EMBL" id="FPAA01000008">
    <property type="protein sequence ID" value="SFS81133.1"/>
    <property type="molecule type" value="Genomic_DNA"/>
</dbReference>
<dbReference type="AlphaFoldDB" id="A0A1I6SW74"/>
<evidence type="ECO:0000256" key="1">
    <source>
        <dbReference type="SAM" id="MobiDB-lite"/>
    </source>
</evidence>
<accession>A0A1I6SW74</accession>
<evidence type="ECO:0000313" key="3">
    <source>
        <dbReference type="Proteomes" id="UP000198660"/>
    </source>
</evidence>
<reference evidence="3" key="1">
    <citation type="submission" date="2016-10" db="EMBL/GenBank/DDBJ databases">
        <authorList>
            <person name="Varghese N."/>
            <person name="Submissions S."/>
        </authorList>
    </citation>
    <scope>NUCLEOTIDE SEQUENCE [LARGE SCALE GENOMIC DNA]</scope>
    <source>
        <strain evidence="3">DSM 45789</strain>
    </source>
</reference>
<protein>
    <submittedName>
        <fullName evidence="2">Uncharacterized protein</fullName>
    </submittedName>
</protein>
<dbReference type="Proteomes" id="UP000198660">
    <property type="component" value="Unassembled WGS sequence"/>
</dbReference>
<feature type="region of interest" description="Disordered" evidence="1">
    <location>
        <begin position="49"/>
        <end position="70"/>
    </location>
</feature>
<gene>
    <name evidence="2" type="ORF">SAMN05444972_10880</name>
</gene>
<keyword evidence="3" id="KW-1185">Reference proteome</keyword>
<name>A0A1I6SW74_9BACL</name>
<sequence length="70" mass="8256">MSYKKMKCVSFDMENSLDRELYHFVNRNPEDFSDIVKNHLFTLAYGYQKSTGEEEEDPQEDIRNSGLPFA</sequence>
<proteinExistence type="predicted"/>